<sequence length="309" mass="32989">MTNLIRPPAELSEQSSILAKDNRGLMLYHIALPGALGGIAKVTWDGMNPPEIPFDAKLSDTQPSSLGALPRIAPSPFVTVPGSIFLGVISALIGILVLSDMVDLKKAQLKIFGLSLVFGLFFPSVFELAGKTISLQNQNDQAQAAVEQAQAEVEQAQKTTIDQVTQVTKIADTSQNSGTKVRNAGVNSIEELAEKTDNQQVKQKAIESIGQLAKESKDPEVEQNAIRSLQSISSDVPIGDAGGTKIIETQSKAIKQIDVLVSSSNNPKTQQDATAALGNIAEEAKDPKVKQQAEKVKGQAEEKLKELNK</sequence>
<keyword evidence="3" id="KW-0175">Coiled coil</keyword>
<accession>A0A928Z5X6</accession>
<keyword evidence="1" id="KW-0042">Antenna complex</keyword>
<evidence type="ECO:0000313" key="6">
    <source>
        <dbReference type="EMBL" id="MBE9032447.1"/>
    </source>
</evidence>
<dbReference type="AlphaFoldDB" id="A0A928Z5X6"/>
<feature type="region of interest" description="Disordered" evidence="4">
    <location>
        <begin position="284"/>
        <end position="309"/>
    </location>
</feature>
<feature type="transmembrane region" description="Helical" evidence="5">
    <location>
        <begin position="77"/>
        <end position="99"/>
    </location>
</feature>
<dbReference type="SUPFAM" id="SSF48371">
    <property type="entry name" value="ARM repeat"/>
    <property type="match status" value="1"/>
</dbReference>
<evidence type="ECO:0000256" key="2">
    <source>
        <dbReference type="ARBA" id="ARBA00022738"/>
    </source>
</evidence>
<feature type="coiled-coil region" evidence="3">
    <location>
        <begin position="132"/>
        <end position="159"/>
    </location>
</feature>
<dbReference type="Proteomes" id="UP000625316">
    <property type="component" value="Unassembled WGS sequence"/>
</dbReference>
<evidence type="ECO:0000256" key="3">
    <source>
        <dbReference type="SAM" id="Coils"/>
    </source>
</evidence>
<keyword evidence="2" id="KW-0605">Phycobilisome</keyword>
<organism evidence="6 7">
    <name type="scientific">Romeriopsis navalis LEGE 11480</name>
    <dbReference type="NCBI Taxonomy" id="2777977"/>
    <lineage>
        <taxon>Bacteria</taxon>
        <taxon>Bacillati</taxon>
        <taxon>Cyanobacteriota</taxon>
        <taxon>Cyanophyceae</taxon>
        <taxon>Leptolyngbyales</taxon>
        <taxon>Leptolyngbyaceae</taxon>
        <taxon>Romeriopsis</taxon>
        <taxon>Romeriopsis navalis</taxon>
    </lineage>
</organism>
<dbReference type="Gene3D" id="1.25.10.10">
    <property type="entry name" value="Leucine-rich Repeat Variant"/>
    <property type="match status" value="1"/>
</dbReference>
<dbReference type="EMBL" id="JADEXQ010000105">
    <property type="protein sequence ID" value="MBE9032447.1"/>
    <property type="molecule type" value="Genomic_DNA"/>
</dbReference>
<keyword evidence="5" id="KW-0472">Membrane</keyword>
<dbReference type="InterPro" id="IPR016024">
    <property type="entry name" value="ARM-type_fold"/>
</dbReference>
<gene>
    <name evidence="6" type="ORF">IQ266_22165</name>
</gene>
<evidence type="ECO:0000313" key="7">
    <source>
        <dbReference type="Proteomes" id="UP000625316"/>
    </source>
</evidence>
<keyword evidence="7" id="KW-1185">Reference proteome</keyword>
<comment type="caution">
    <text evidence="6">The sequence shown here is derived from an EMBL/GenBank/DDBJ whole genome shotgun (WGS) entry which is preliminary data.</text>
</comment>
<name>A0A928Z5X6_9CYAN</name>
<proteinExistence type="predicted"/>
<feature type="transmembrane region" description="Helical" evidence="5">
    <location>
        <begin position="25"/>
        <end position="44"/>
    </location>
</feature>
<dbReference type="GO" id="GO:0030089">
    <property type="term" value="C:phycobilisome"/>
    <property type="evidence" value="ECO:0007669"/>
    <property type="project" value="UniProtKB-KW"/>
</dbReference>
<keyword evidence="5" id="KW-1133">Transmembrane helix</keyword>
<evidence type="ECO:0000256" key="4">
    <source>
        <dbReference type="SAM" id="MobiDB-lite"/>
    </source>
</evidence>
<dbReference type="RefSeq" id="WP_264327264.1">
    <property type="nucleotide sequence ID" value="NZ_JADEXQ010000105.1"/>
</dbReference>
<keyword evidence="5" id="KW-0812">Transmembrane</keyword>
<dbReference type="InterPro" id="IPR011989">
    <property type="entry name" value="ARM-like"/>
</dbReference>
<evidence type="ECO:0000256" key="1">
    <source>
        <dbReference type="ARBA" id="ARBA00022549"/>
    </source>
</evidence>
<feature type="transmembrane region" description="Helical" evidence="5">
    <location>
        <begin position="111"/>
        <end position="129"/>
    </location>
</feature>
<reference evidence="6" key="1">
    <citation type="submission" date="2020-10" db="EMBL/GenBank/DDBJ databases">
        <authorList>
            <person name="Castelo-Branco R."/>
            <person name="Eusebio N."/>
            <person name="Adriana R."/>
            <person name="Vieira A."/>
            <person name="Brugerolle De Fraissinette N."/>
            <person name="Rezende De Castro R."/>
            <person name="Schneider M.P."/>
            <person name="Vasconcelos V."/>
            <person name="Leao P.N."/>
        </authorList>
    </citation>
    <scope>NUCLEOTIDE SEQUENCE</scope>
    <source>
        <strain evidence="6">LEGE 11480</strain>
    </source>
</reference>
<evidence type="ECO:0000256" key="5">
    <source>
        <dbReference type="SAM" id="Phobius"/>
    </source>
</evidence>
<protein>
    <submittedName>
        <fullName evidence="6">Uncharacterized protein</fullName>
    </submittedName>
</protein>